<dbReference type="GO" id="GO:0019887">
    <property type="term" value="F:protein kinase regulator activity"/>
    <property type="evidence" value="ECO:0007669"/>
    <property type="project" value="TreeGrafter"/>
</dbReference>
<evidence type="ECO:0000256" key="1">
    <source>
        <dbReference type="SAM" id="MobiDB-lite"/>
    </source>
</evidence>
<keyword evidence="3" id="KW-0808">Transferase</keyword>
<dbReference type="STRING" id="10195.A0A3M7PUU6"/>
<feature type="region of interest" description="Disordered" evidence="1">
    <location>
        <begin position="492"/>
        <end position="527"/>
    </location>
</feature>
<feature type="compositionally biased region" description="Polar residues" evidence="1">
    <location>
        <begin position="539"/>
        <end position="568"/>
    </location>
</feature>
<keyword evidence="3" id="KW-0418">Kinase</keyword>
<dbReference type="InterPro" id="IPR057092">
    <property type="entry name" value="SAM_KIDINS220"/>
</dbReference>
<dbReference type="OrthoDB" id="6084525at2759"/>
<name>A0A3M7PUU6_BRAPC</name>
<proteinExistence type="predicted"/>
<dbReference type="InterPro" id="IPR052771">
    <property type="entry name" value="Neurotrophin_sig_adaptor"/>
</dbReference>
<organism evidence="3 4">
    <name type="scientific">Brachionus plicatilis</name>
    <name type="common">Marine rotifer</name>
    <name type="synonym">Brachionus muelleri</name>
    <dbReference type="NCBI Taxonomy" id="10195"/>
    <lineage>
        <taxon>Eukaryota</taxon>
        <taxon>Metazoa</taxon>
        <taxon>Spiralia</taxon>
        <taxon>Gnathifera</taxon>
        <taxon>Rotifera</taxon>
        <taxon>Eurotatoria</taxon>
        <taxon>Monogononta</taxon>
        <taxon>Pseudotrocha</taxon>
        <taxon>Ploima</taxon>
        <taxon>Brachionidae</taxon>
        <taxon>Brachionus</taxon>
    </lineage>
</organism>
<feature type="domain" description="Kinase D-interacting substrate of 220 kDa-like SAM" evidence="2">
    <location>
        <begin position="259"/>
        <end position="343"/>
    </location>
</feature>
<dbReference type="Proteomes" id="UP000276133">
    <property type="component" value="Unassembled WGS sequence"/>
</dbReference>
<evidence type="ECO:0000313" key="3">
    <source>
        <dbReference type="EMBL" id="RNA02850.1"/>
    </source>
</evidence>
<gene>
    <name evidence="3" type="ORF">BpHYR1_012283</name>
</gene>
<protein>
    <submittedName>
        <fullName evidence="3">Kinase D-interacting substrate-like protein</fullName>
    </submittedName>
</protein>
<dbReference type="PANTHER" id="PTHR24116">
    <property type="entry name" value="KINASE D-INTERACTING SUBSTRATE OF 220 KDA"/>
    <property type="match status" value="1"/>
</dbReference>
<dbReference type="PANTHER" id="PTHR24116:SF0">
    <property type="entry name" value="KINASE D-INTERACTING SUBSTRATE OF 220 KDA"/>
    <property type="match status" value="1"/>
</dbReference>
<dbReference type="EMBL" id="REGN01008739">
    <property type="protein sequence ID" value="RNA02850.1"/>
    <property type="molecule type" value="Genomic_DNA"/>
</dbReference>
<keyword evidence="4" id="KW-1185">Reference proteome</keyword>
<evidence type="ECO:0000313" key="4">
    <source>
        <dbReference type="Proteomes" id="UP000276133"/>
    </source>
</evidence>
<evidence type="ECO:0000259" key="2">
    <source>
        <dbReference type="Pfam" id="PF23307"/>
    </source>
</evidence>
<dbReference type="AlphaFoldDB" id="A0A3M7PUU6"/>
<dbReference type="GO" id="GO:0016301">
    <property type="term" value="F:kinase activity"/>
    <property type="evidence" value="ECO:0007669"/>
    <property type="project" value="UniProtKB-KW"/>
</dbReference>
<accession>A0A3M7PUU6</accession>
<dbReference type="GO" id="GO:0030165">
    <property type="term" value="F:PDZ domain binding"/>
    <property type="evidence" value="ECO:0007669"/>
    <property type="project" value="TreeGrafter"/>
</dbReference>
<sequence length="610" mass="69613">MDKNMSALDLTDQLIKSDYFSDVNPRNLRRLINIIALTGRLLRAYHIDFNWRILASWIYINEQWPYRCSWIVMHYGDHEEEYTEETTLNEIYEQVKNQIPTNGEPLLELDRNARKFEHFIQSCEPKLTCTILKKILPCTVNLDPYLIKLIKESIDAKEDKITNFPFNSNILSLNNNLENFNMIQNSNLTMGYGQQFQSSRLPLPSPNLNPAPLSVNTVQSDSNLAEFVHRKAKDQDSSNLISLTSPVNSQGYFQLDMSKPLQDMSVADVSEALINNIEFLSEDFKEIYANTFKEKNLNGRVLLKCDLEALKSEINMSFGDWFLFKDWLVSKRVQNQNIVLNKENVTTSKSKTPCQNNVGGPQRKVEFSVTPVKEEKLIAESKDAVELGKKPLNSILVKQSNVKNLDIYDEENSGMSSDEKNDVDKEEIVPLVESSPPAHSDEIRSIGKLGKKIFKSIDNLFHKTERSNSRTVSGSINEENETSLSILYGEEENKVSSASTDEEINPQDNRPRTKLKKTRRESIKMDNLKKNFIKVKNQIISNTEPSTSTKNELKTKTSPSPITASSANAAKRSPSETGPKNTNEEPSIKTYFIFEDEDECYENDQKLTTL</sequence>
<dbReference type="Pfam" id="PF23307">
    <property type="entry name" value="SAM_KIDINS220"/>
    <property type="match status" value="1"/>
</dbReference>
<comment type="caution">
    <text evidence="3">The sequence shown here is derived from an EMBL/GenBank/DDBJ whole genome shotgun (WGS) entry which is preliminary data.</text>
</comment>
<reference evidence="3 4" key="1">
    <citation type="journal article" date="2018" name="Sci. Rep.">
        <title>Genomic signatures of local adaptation to the degree of environmental predictability in rotifers.</title>
        <authorList>
            <person name="Franch-Gras L."/>
            <person name="Hahn C."/>
            <person name="Garcia-Roger E.M."/>
            <person name="Carmona M.J."/>
            <person name="Serra M."/>
            <person name="Gomez A."/>
        </authorList>
    </citation>
    <scope>NUCLEOTIDE SEQUENCE [LARGE SCALE GENOMIC DNA]</scope>
    <source>
        <strain evidence="3">HYR1</strain>
    </source>
</reference>
<feature type="region of interest" description="Disordered" evidence="1">
    <location>
        <begin position="539"/>
        <end position="591"/>
    </location>
</feature>